<protein>
    <recommendedName>
        <fullName evidence="12">Fluoride-specific ion channel FluC</fullName>
    </recommendedName>
</protein>
<keyword evidence="6 12" id="KW-0915">Sodium</keyword>
<comment type="subcellular location">
    <subcellularLocation>
        <location evidence="1 12">Cell membrane</location>
        <topology evidence="1 12">Multi-pass membrane protein</topology>
    </subcellularLocation>
</comment>
<accession>A0A6A7Y7Y7</accession>
<keyword evidence="9 12" id="KW-0407">Ion channel</keyword>
<sequence length="128" mass="13393">MISALVVFLGGGLGAVLRYFLGIVATRLVGVNFPWGTLFINITGSLAMGLIVAWLAFSEPVTGGKALRLFLTTGILGGYTTFSTFSLDAFSLWERGEVGAAAGYVAASLIISLAAVAAGAFFGRWVWH</sequence>
<evidence type="ECO:0000313" key="14">
    <source>
        <dbReference type="Proteomes" id="UP000332515"/>
    </source>
</evidence>
<evidence type="ECO:0000313" key="13">
    <source>
        <dbReference type="EMBL" id="MQT13772.1"/>
    </source>
</evidence>
<evidence type="ECO:0000256" key="10">
    <source>
        <dbReference type="ARBA" id="ARBA00035120"/>
    </source>
</evidence>
<comment type="caution">
    <text evidence="13">The sequence shown here is derived from an EMBL/GenBank/DDBJ whole genome shotgun (WGS) entry which is preliminary data.</text>
</comment>
<feature type="transmembrane region" description="Helical" evidence="12">
    <location>
        <begin position="38"/>
        <end position="57"/>
    </location>
</feature>
<dbReference type="NCBIfam" id="NF010794">
    <property type="entry name" value="PRK14198.1"/>
    <property type="match status" value="1"/>
</dbReference>
<dbReference type="GO" id="GO:0062054">
    <property type="term" value="F:fluoride channel activity"/>
    <property type="evidence" value="ECO:0007669"/>
    <property type="project" value="UniProtKB-UniRule"/>
</dbReference>
<evidence type="ECO:0000256" key="5">
    <source>
        <dbReference type="ARBA" id="ARBA00022989"/>
    </source>
</evidence>
<evidence type="ECO:0000256" key="11">
    <source>
        <dbReference type="ARBA" id="ARBA00035585"/>
    </source>
</evidence>
<reference evidence="13 14" key="1">
    <citation type="submission" date="2019-09" db="EMBL/GenBank/DDBJ databases">
        <title>Segnochrobactrum spirostomi gen. nov., sp. nov., isolated from the ciliate Spirostomum cf. yagiui and description of a novel family, Segnochrobactraceae fam. nov. within the order Rhizobiales of the class Alphaproteobacteria.</title>
        <authorList>
            <person name="Akter S."/>
            <person name="Shazib S.U.A."/>
            <person name="Shin M.K."/>
        </authorList>
    </citation>
    <scope>NUCLEOTIDE SEQUENCE [LARGE SCALE GENOMIC DNA]</scope>
    <source>
        <strain evidence="13 14">Sp-1</strain>
    </source>
</reference>
<keyword evidence="5 12" id="KW-1133">Transmembrane helix</keyword>
<evidence type="ECO:0000256" key="2">
    <source>
        <dbReference type="ARBA" id="ARBA00022475"/>
    </source>
</evidence>
<evidence type="ECO:0000256" key="6">
    <source>
        <dbReference type="ARBA" id="ARBA00023053"/>
    </source>
</evidence>
<keyword evidence="12" id="KW-0813">Transport</keyword>
<keyword evidence="4 12" id="KW-0812">Transmembrane</keyword>
<evidence type="ECO:0000256" key="8">
    <source>
        <dbReference type="ARBA" id="ARBA00023136"/>
    </source>
</evidence>
<dbReference type="GO" id="GO:0005886">
    <property type="term" value="C:plasma membrane"/>
    <property type="evidence" value="ECO:0007669"/>
    <property type="project" value="UniProtKB-SubCell"/>
</dbReference>
<evidence type="ECO:0000256" key="1">
    <source>
        <dbReference type="ARBA" id="ARBA00004651"/>
    </source>
</evidence>
<dbReference type="GO" id="GO:0046872">
    <property type="term" value="F:metal ion binding"/>
    <property type="evidence" value="ECO:0007669"/>
    <property type="project" value="UniProtKB-KW"/>
</dbReference>
<feature type="transmembrane region" description="Helical" evidence="12">
    <location>
        <begin position="105"/>
        <end position="127"/>
    </location>
</feature>
<dbReference type="RefSeq" id="WP_153483024.1">
    <property type="nucleotide sequence ID" value="NZ_VWNA01000001.1"/>
</dbReference>
<keyword evidence="3" id="KW-0997">Cell inner membrane</keyword>
<feature type="binding site" evidence="12">
    <location>
        <position position="77"/>
    </location>
    <ligand>
        <name>Na(+)</name>
        <dbReference type="ChEBI" id="CHEBI:29101"/>
        <note>structural</note>
    </ligand>
</feature>
<evidence type="ECO:0000256" key="12">
    <source>
        <dbReference type="HAMAP-Rule" id="MF_00454"/>
    </source>
</evidence>
<proteinExistence type="inferred from homology"/>
<keyword evidence="7 12" id="KW-0406">Ion transport</keyword>
<comment type="catalytic activity">
    <reaction evidence="11">
        <text>fluoride(in) = fluoride(out)</text>
        <dbReference type="Rhea" id="RHEA:76159"/>
        <dbReference type="ChEBI" id="CHEBI:17051"/>
    </reaction>
    <physiologicalReaction direction="left-to-right" evidence="11">
        <dbReference type="Rhea" id="RHEA:76160"/>
    </physiologicalReaction>
</comment>
<organism evidence="13 14">
    <name type="scientific">Segnochrobactrum spirostomi</name>
    <dbReference type="NCBI Taxonomy" id="2608987"/>
    <lineage>
        <taxon>Bacteria</taxon>
        <taxon>Pseudomonadati</taxon>
        <taxon>Pseudomonadota</taxon>
        <taxon>Alphaproteobacteria</taxon>
        <taxon>Hyphomicrobiales</taxon>
        <taxon>Segnochrobactraceae</taxon>
        <taxon>Segnochrobactrum</taxon>
    </lineage>
</organism>
<dbReference type="PANTHER" id="PTHR28259">
    <property type="entry name" value="FLUORIDE EXPORT PROTEIN 1-RELATED"/>
    <property type="match status" value="1"/>
</dbReference>
<comment type="function">
    <text evidence="12">Fluoride-specific ion channel. Important for reducing fluoride concentration in the cell, thus reducing its toxicity.</text>
</comment>
<gene>
    <name evidence="12 13" type="primary">crcB</name>
    <name evidence="12" type="synonym">fluC</name>
    <name evidence="13" type="ORF">F0357_14205</name>
</gene>
<dbReference type="Pfam" id="PF02537">
    <property type="entry name" value="CRCB"/>
    <property type="match status" value="1"/>
</dbReference>
<comment type="activity regulation">
    <text evidence="12">Na(+) is not transported, but it plays an essential structural role and its presence is essential for fluoride channel function.</text>
</comment>
<keyword evidence="12" id="KW-0479">Metal-binding</keyword>
<feature type="binding site" evidence="12">
    <location>
        <position position="80"/>
    </location>
    <ligand>
        <name>Na(+)</name>
        <dbReference type="ChEBI" id="CHEBI:29101"/>
        <note>structural</note>
    </ligand>
</feature>
<dbReference type="InterPro" id="IPR003691">
    <property type="entry name" value="FluC"/>
</dbReference>
<evidence type="ECO:0000256" key="3">
    <source>
        <dbReference type="ARBA" id="ARBA00022519"/>
    </source>
</evidence>
<dbReference type="PANTHER" id="PTHR28259:SF1">
    <property type="entry name" value="FLUORIDE EXPORT PROTEIN 1-RELATED"/>
    <property type="match status" value="1"/>
</dbReference>
<keyword evidence="2 12" id="KW-1003">Cell membrane</keyword>
<dbReference type="NCBIfam" id="TIGR00494">
    <property type="entry name" value="crcB"/>
    <property type="match status" value="1"/>
</dbReference>
<evidence type="ECO:0000256" key="4">
    <source>
        <dbReference type="ARBA" id="ARBA00022692"/>
    </source>
</evidence>
<dbReference type="EMBL" id="VWNA01000001">
    <property type="protein sequence ID" value="MQT13772.1"/>
    <property type="molecule type" value="Genomic_DNA"/>
</dbReference>
<evidence type="ECO:0000256" key="7">
    <source>
        <dbReference type="ARBA" id="ARBA00023065"/>
    </source>
</evidence>
<evidence type="ECO:0000256" key="9">
    <source>
        <dbReference type="ARBA" id="ARBA00023303"/>
    </source>
</evidence>
<dbReference type="NCBIfam" id="NF010791">
    <property type="entry name" value="PRK14195.1"/>
    <property type="match status" value="1"/>
</dbReference>
<dbReference type="GO" id="GO:0140114">
    <property type="term" value="P:cellular detoxification of fluoride"/>
    <property type="evidence" value="ECO:0007669"/>
    <property type="project" value="UniProtKB-UniRule"/>
</dbReference>
<dbReference type="AlphaFoldDB" id="A0A6A7Y7Y7"/>
<dbReference type="Proteomes" id="UP000332515">
    <property type="component" value="Unassembled WGS sequence"/>
</dbReference>
<feature type="transmembrane region" description="Helical" evidence="12">
    <location>
        <begin position="69"/>
        <end position="93"/>
    </location>
</feature>
<comment type="similarity">
    <text evidence="10 12">Belongs to the fluoride channel Fluc/FEX (TC 1.A.43) family.</text>
</comment>
<dbReference type="HAMAP" id="MF_00454">
    <property type="entry name" value="FluC"/>
    <property type="match status" value="1"/>
</dbReference>
<keyword evidence="14" id="KW-1185">Reference proteome</keyword>
<name>A0A6A7Y7Y7_9HYPH</name>
<keyword evidence="8 12" id="KW-0472">Membrane</keyword>